<keyword evidence="4" id="KW-1185">Reference proteome</keyword>
<dbReference type="Gene3D" id="3.10.129.10">
    <property type="entry name" value="Hotdog Thioesterase"/>
    <property type="match status" value="1"/>
</dbReference>
<dbReference type="InterPro" id="IPR029069">
    <property type="entry name" value="HotDog_dom_sf"/>
</dbReference>
<comment type="caution">
    <text evidence="3">The sequence shown here is derived from an EMBL/GenBank/DDBJ whole genome shotgun (WGS) entry which is preliminary data.</text>
</comment>
<protein>
    <submittedName>
        <fullName evidence="3">Acyl-CoA thioesterase</fullName>
    </submittedName>
</protein>
<organism evidence="3 4">
    <name type="scientific">Acinetobacter chengduensis</name>
    <dbReference type="NCBI Taxonomy" id="2420890"/>
    <lineage>
        <taxon>Bacteria</taxon>
        <taxon>Pseudomonadati</taxon>
        <taxon>Pseudomonadota</taxon>
        <taxon>Gammaproteobacteria</taxon>
        <taxon>Moraxellales</taxon>
        <taxon>Moraxellaceae</taxon>
        <taxon>Acinetobacter</taxon>
    </lineage>
</organism>
<dbReference type="Pfam" id="PF13279">
    <property type="entry name" value="4HBT_2"/>
    <property type="match status" value="1"/>
</dbReference>
<accession>A0ABX9TVT3</accession>
<evidence type="ECO:0000313" key="3">
    <source>
        <dbReference type="EMBL" id="RLL20664.1"/>
    </source>
</evidence>
<comment type="similarity">
    <text evidence="1">Belongs to the 4-hydroxybenzoyl-CoA thioesterase family.</text>
</comment>
<dbReference type="PANTHER" id="PTHR31793:SF27">
    <property type="entry name" value="NOVEL THIOESTERASE SUPERFAMILY DOMAIN AND SAPOSIN A-TYPE DOMAIN CONTAINING PROTEIN (0610012H03RIK)"/>
    <property type="match status" value="1"/>
</dbReference>
<evidence type="ECO:0000256" key="1">
    <source>
        <dbReference type="ARBA" id="ARBA00005953"/>
    </source>
</evidence>
<keyword evidence="2" id="KW-0378">Hydrolase</keyword>
<dbReference type="PANTHER" id="PTHR31793">
    <property type="entry name" value="4-HYDROXYBENZOYL-COA THIOESTERASE FAMILY MEMBER"/>
    <property type="match status" value="1"/>
</dbReference>
<evidence type="ECO:0000313" key="4">
    <source>
        <dbReference type="Proteomes" id="UP000280271"/>
    </source>
</evidence>
<gene>
    <name evidence="3" type="ORF">D9K81_11730</name>
</gene>
<dbReference type="CDD" id="cd00586">
    <property type="entry name" value="4HBT"/>
    <property type="match status" value="1"/>
</dbReference>
<dbReference type="SUPFAM" id="SSF54637">
    <property type="entry name" value="Thioesterase/thiol ester dehydrase-isomerase"/>
    <property type="match status" value="1"/>
</dbReference>
<reference evidence="3 4" key="1">
    <citation type="submission" date="2018-09" db="EMBL/GenBank/DDBJ databases">
        <title>The draft genome of Acinetobacter sp. strains.</title>
        <authorList>
            <person name="Qin J."/>
            <person name="Feng Y."/>
            <person name="Zong Z."/>
        </authorList>
    </citation>
    <scope>NUCLEOTIDE SEQUENCE [LARGE SCALE GENOMIC DNA]</scope>
    <source>
        <strain evidence="3 4">WCHAc060005</strain>
    </source>
</reference>
<dbReference type="EMBL" id="RCHC01000012">
    <property type="protein sequence ID" value="RLL20664.1"/>
    <property type="molecule type" value="Genomic_DNA"/>
</dbReference>
<dbReference type="InterPro" id="IPR050563">
    <property type="entry name" value="4-hydroxybenzoyl-CoA_TE"/>
</dbReference>
<proteinExistence type="inferred from homology"/>
<sequence>MKPKIRLRHQYAFIFPIQTRWADNDLYGHVNNVTYYSYFDTAANALLIQKAGFDIHHSPIIGLVVSSSCNFMQELSYPEIIEVGVAIEKIGNSSLIYDLAIFKQGQDHASAQGNFVHVFVERTHKKSTPIPSEMRDALVHYLIDLNHAE</sequence>
<dbReference type="Proteomes" id="UP000280271">
    <property type="component" value="Unassembled WGS sequence"/>
</dbReference>
<dbReference type="RefSeq" id="WP_120374782.1">
    <property type="nucleotide sequence ID" value="NZ_RCHC01000012.1"/>
</dbReference>
<name>A0ABX9TVT3_9GAMM</name>
<evidence type="ECO:0000256" key="2">
    <source>
        <dbReference type="ARBA" id="ARBA00022801"/>
    </source>
</evidence>